<protein>
    <submittedName>
        <fullName evidence="1">Uncharacterized protein</fullName>
    </submittedName>
</protein>
<dbReference type="Proteomes" id="UP000008062">
    <property type="component" value="Chromosome 20"/>
</dbReference>
<evidence type="ECO:0000313" key="2">
    <source>
        <dbReference type="Proteomes" id="UP000008062"/>
    </source>
</evidence>
<keyword evidence="2" id="KW-1185">Reference proteome</keyword>
<sequence length="128" mass="14470">MPRDCIPTFALANSRVREQADEVEEIQLRPGRTVNSSIACIGRVRELFHGAVDVGIRFEYVFDPGSETADFVPAKDIVNASEWQAAVVFYEFVVLVDEILEKVLSCRCGEVKDGGRRRRGRKEQRVAR</sequence>
<organism evidence="1 2">
    <name type="scientific">Zymoseptoria tritici (strain CBS 115943 / IPO323)</name>
    <name type="common">Speckled leaf blotch fungus</name>
    <name type="synonym">Septoria tritici</name>
    <dbReference type="NCBI Taxonomy" id="336722"/>
    <lineage>
        <taxon>Eukaryota</taxon>
        <taxon>Fungi</taxon>
        <taxon>Dikarya</taxon>
        <taxon>Ascomycota</taxon>
        <taxon>Pezizomycotina</taxon>
        <taxon>Dothideomycetes</taxon>
        <taxon>Dothideomycetidae</taxon>
        <taxon>Mycosphaerellales</taxon>
        <taxon>Mycosphaerellaceae</taxon>
        <taxon>Zymoseptoria</taxon>
    </lineage>
</organism>
<dbReference type="KEGG" id="ztr:MYCGRDRAFT_98043"/>
<dbReference type="AlphaFoldDB" id="F9XS53"/>
<dbReference type="GeneID" id="13396750"/>
<proteinExistence type="predicted"/>
<evidence type="ECO:0000313" key="1">
    <source>
        <dbReference type="EMBL" id="EGP81906.1"/>
    </source>
</evidence>
<dbReference type="HOGENOM" id="CLU_1961331_0_0_1"/>
<dbReference type="RefSeq" id="XP_003846930.1">
    <property type="nucleotide sequence ID" value="XM_003846882.1"/>
</dbReference>
<dbReference type="VEuPathDB" id="FungiDB:ZTRI_20.58"/>
<name>F9XS53_ZYMTI</name>
<reference evidence="1 2" key="1">
    <citation type="journal article" date="2011" name="PLoS Genet.">
        <title>Finished genome of the fungal wheat pathogen Mycosphaerella graminicola reveals dispensome structure, chromosome plasticity, and stealth pathogenesis.</title>
        <authorList>
            <person name="Goodwin S.B."/>
            <person name="Ben M'barek S."/>
            <person name="Dhillon B."/>
            <person name="Wittenberg A.H.J."/>
            <person name="Crane C.F."/>
            <person name="Hane J.K."/>
            <person name="Foster A.J."/>
            <person name="Van der Lee T.A.J."/>
            <person name="Grimwood J."/>
            <person name="Aerts A."/>
            <person name="Antoniw J."/>
            <person name="Bailey A."/>
            <person name="Bluhm B."/>
            <person name="Bowler J."/>
            <person name="Bristow J."/>
            <person name="van der Burgt A."/>
            <person name="Canto-Canche B."/>
            <person name="Churchill A.C.L."/>
            <person name="Conde-Ferraez L."/>
            <person name="Cools H.J."/>
            <person name="Coutinho P.M."/>
            <person name="Csukai M."/>
            <person name="Dehal P."/>
            <person name="De Wit P."/>
            <person name="Donzelli B."/>
            <person name="van de Geest H.C."/>
            <person name="van Ham R.C.H.J."/>
            <person name="Hammond-Kosack K.E."/>
            <person name="Henrissat B."/>
            <person name="Kilian A."/>
            <person name="Kobayashi A.K."/>
            <person name="Koopmann E."/>
            <person name="Kourmpetis Y."/>
            <person name="Kuzniar A."/>
            <person name="Lindquist E."/>
            <person name="Lombard V."/>
            <person name="Maliepaard C."/>
            <person name="Martins N."/>
            <person name="Mehrabi R."/>
            <person name="Nap J.P.H."/>
            <person name="Ponomarenko A."/>
            <person name="Rudd J.J."/>
            <person name="Salamov A."/>
            <person name="Schmutz J."/>
            <person name="Schouten H.J."/>
            <person name="Shapiro H."/>
            <person name="Stergiopoulos I."/>
            <person name="Torriani S.F.F."/>
            <person name="Tu H."/>
            <person name="de Vries R.P."/>
            <person name="Waalwijk C."/>
            <person name="Ware S.B."/>
            <person name="Wiebenga A."/>
            <person name="Zwiers L.-H."/>
            <person name="Oliver R.P."/>
            <person name="Grigoriev I.V."/>
            <person name="Kema G.H.J."/>
        </authorList>
    </citation>
    <scope>NUCLEOTIDE SEQUENCE [LARGE SCALE GENOMIC DNA]</scope>
    <source>
        <strain evidence="2">CBS 115943 / IPO323</strain>
    </source>
</reference>
<dbReference type="EMBL" id="CM001215">
    <property type="protein sequence ID" value="EGP81906.1"/>
    <property type="molecule type" value="Genomic_DNA"/>
</dbReference>
<accession>F9XS53</accession>
<dbReference type="InParanoid" id="F9XS53"/>
<gene>
    <name evidence="1" type="ORF">MYCGRDRAFT_98043</name>
</gene>